<dbReference type="Proteomes" id="UP001528912">
    <property type="component" value="Unassembled WGS sequence"/>
</dbReference>
<accession>A0ABT6C1Z8</accession>
<comment type="caution">
    <text evidence="1">The sequence shown here is derived from an EMBL/GenBank/DDBJ whole genome shotgun (WGS) entry which is preliminary data.</text>
</comment>
<dbReference type="InterPro" id="IPR054058">
    <property type="entry name" value="HTH_67"/>
</dbReference>
<dbReference type="InterPro" id="IPR036388">
    <property type="entry name" value="WH-like_DNA-bd_sf"/>
</dbReference>
<dbReference type="Pfam" id="PF21863">
    <property type="entry name" value="HTH_67"/>
    <property type="match status" value="1"/>
</dbReference>
<reference evidence="1 2" key="1">
    <citation type="submission" date="2023-03" db="EMBL/GenBank/DDBJ databases">
        <title>YIM 133296 draft genome.</title>
        <authorList>
            <person name="Xiong L."/>
        </authorList>
    </citation>
    <scope>NUCLEOTIDE SEQUENCE [LARGE SCALE GENOMIC DNA]</scope>
    <source>
        <strain evidence="1 2">YIM 133296</strain>
    </source>
</reference>
<gene>
    <name evidence="1" type="ORF">P4R38_00260</name>
</gene>
<protein>
    <recommendedName>
        <fullName evidence="3">MarR family transcriptional regulator</fullName>
    </recommendedName>
</protein>
<evidence type="ECO:0008006" key="3">
    <source>
        <dbReference type="Google" id="ProtNLM"/>
    </source>
</evidence>
<evidence type="ECO:0000313" key="1">
    <source>
        <dbReference type="EMBL" id="MDF8262675.1"/>
    </source>
</evidence>
<sequence length="277" mass="29531">MSHTTSATTARRLFEVVEPVGVITYMAQEPNDAVRALGLRGVWDAYFAGRAAPLGTTIPAEAVHAMFYNFAPGEVARHIPSVWERVTPEQAITARERGSVAALRRVLGDRASTPEIARAAELALRAGRGARSEGRPMYAALLPLPVPTEPLNRLWHAATLLREHRGDGHVAALMACGIGGTECHVLLALSEGMPAEKFGRVSHLPQAQLGAVIDGMRARGLIDETGWLSDAGRETKARVEALTDELAAPAYDVLSADEVEQLIADLEPLAAVLNAAA</sequence>
<dbReference type="SUPFAM" id="SSF46785">
    <property type="entry name" value="Winged helix' DNA-binding domain"/>
    <property type="match status" value="1"/>
</dbReference>
<dbReference type="RefSeq" id="WP_277190427.1">
    <property type="nucleotide sequence ID" value="NZ_JAROAV010000001.1"/>
</dbReference>
<name>A0ABT6C1Z8_9MICO</name>
<keyword evidence="2" id="KW-1185">Reference proteome</keyword>
<dbReference type="Gene3D" id="1.10.10.10">
    <property type="entry name" value="Winged helix-like DNA-binding domain superfamily/Winged helix DNA-binding domain"/>
    <property type="match status" value="1"/>
</dbReference>
<dbReference type="NCBIfam" id="NF047719">
    <property type="entry name" value="SCO6745_fam_HTH"/>
    <property type="match status" value="1"/>
</dbReference>
<evidence type="ECO:0000313" key="2">
    <source>
        <dbReference type="Proteomes" id="UP001528912"/>
    </source>
</evidence>
<organism evidence="1 2">
    <name type="scientific">Luteipulveratus flavus</name>
    <dbReference type="NCBI Taxonomy" id="3031728"/>
    <lineage>
        <taxon>Bacteria</taxon>
        <taxon>Bacillati</taxon>
        <taxon>Actinomycetota</taxon>
        <taxon>Actinomycetes</taxon>
        <taxon>Micrococcales</taxon>
        <taxon>Dermacoccaceae</taxon>
        <taxon>Luteipulveratus</taxon>
    </lineage>
</organism>
<dbReference type="EMBL" id="JAROAV010000001">
    <property type="protein sequence ID" value="MDF8262675.1"/>
    <property type="molecule type" value="Genomic_DNA"/>
</dbReference>
<dbReference type="InterPro" id="IPR036390">
    <property type="entry name" value="WH_DNA-bd_sf"/>
</dbReference>
<proteinExistence type="predicted"/>